<gene>
    <name evidence="3" type="ORF">EVAR_103029_1</name>
</gene>
<dbReference type="Gene3D" id="3.40.50.300">
    <property type="entry name" value="P-loop containing nucleotide triphosphate hydrolases"/>
    <property type="match status" value="1"/>
</dbReference>
<dbReference type="PANTHER" id="PTHR10492:SF57">
    <property type="entry name" value="ATP-DEPENDENT DNA HELICASE"/>
    <property type="match status" value="1"/>
</dbReference>
<keyword evidence="1" id="KW-0234">DNA repair</keyword>
<name>A0A4C1WER4_EUMVA</name>
<protein>
    <recommendedName>
        <fullName evidence="1">ATP-dependent DNA helicase</fullName>
        <ecNumber evidence="1">5.6.2.3</ecNumber>
    </recommendedName>
</protein>
<dbReference type="AlphaFoldDB" id="A0A4C1WER4"/>
<dbReference type="Pfam" id="PF05970">
    <property type="entry name" value="PIF1"/>
    <property type="match status" value="1"/>
</dbReference>
<dbReference type="GO" id="GO:0016887">
    <property type="term" value="F:ATP hydrolysis activity"/>
    <property type="evidence" value="ECO:0007669"/>
    <property type="project" value="RHEA"/>
</dbReference>
<dbReference type="EMBL" id="BGZK01000528">
    <property type="protein sequence ID" value="GBP48664.1"/>
    <property type="molecule type" value="Genomic_DNA"/>
</dbReference>
<keyword evidence="4" id="KW-1185">Reference proteome</keyword>
<keyword evidence="1" id="KW-0227">DNA damage</keyword>
<evidence type="ECO:0000313" key="3">
    <source>
        <dbReference type="EMBL" id="GBP48664.1"/>
    </source>
</evidence>
<sequence length="105" mass="11433">MQPVSNNTGGLYYLDAPDGTGKKFIISLILATIRSEQKIELALASSGIAPTLLEGGRTAHSKTVEVLAKLIPRSLNYSKEAKKPKTMQLPQRLLNLEANLEEITN</sequence>
<keyword evidence="1" id="KW-0347">Helicase</keyword>
<dbReference type="OrthoDB" id="272985at2759"/>
<dbReference type="InterPro" id="IPR027417">
    <property type="entry name" value="P-loop_NTPase"/>
</dbReference>
<comment type="similarity">
    <text evidence="1">Belongs to the helicase family.</text>
</comment>
<comment type="caution">
    <text evidence="3">The sequence shown here is derived from an EMBL/GenBank/DDBJ whole genome shotgun (WGS) entry which is preliminary data.</text>
</comment>
<dbReference type="GO" id="GO:0005524">
    <property type="term" value="F:ATP binding"/>
    <property type="evidence" value="ECO:0007669"/>
    <property type="project" value="UniProtKB-KW"/>
</dbReference>
<dbReference type="GO" id="GO:0006281">
    <property type="term" value="P:DNA repair"/>
    <property type="evidence" value="ECO:0007669"/>
    <property type="project" value="UniProtKB-KW"/>
</dbReference>
<dbReference type="GO" id="GO:0043139">
    <property type="term" value="F:5'-3' DNA helicase activity"/>
    <property type="evidence" value="ECO:0007669"/>
    <property type="project" value="UniProtKB-EC"/>
</dbReference>
<dbReference type="PANTHER" id="PTHR10492">
    <property type="match status" value="1"/>
</dbReference>
<accession>A0A4C1WER4</accession>
<dbReference type="InterPro" id="IPR010285">
    <property type="entry name" value="DNA_helicase_pif1-like_DEAD"/>
</dbReference>
<dbReference type="Proteomes" id="UP000299102">
    <property type="component" value="Unassembled WGS sequence"/>
</dbReference>
<reference evidence="3 4" key="1">
    <citation type="journal article" date="2019" name="Commun. Biol.">
        <title>The bagworm genome reveals a unique fibroin gene that provides high tensile strength.</title>
        <authorList>
            <person name="Kono N."/>
            <person name="Nakamura H."/>
            <person name="Ohtoshi R."/>
            <person name="Tomita M."/>
            <person name="Numata K."/>
            <person name="Arakawa K."/>
        </authorList>
    </citation>
    <scope>NUCLEOTIDE SEQUENCE [LARGE SCALE GENOMIC DNA]</scope>
</reference>
<comment type="cofactor">
    <cofactor evidence="1">
        <name>Mg(2+)</name>
        <dbReference type="ChEBI" id="CHEBI:18420"/>
    </cofactor>
</comment>
<organism evidence="3 4">
    <name type="scientific">Eumeta variegata</name>
    <name type="common">Bagworm moth</name>
    <name type="synonym">Eumeta japonica</name>
    <dbReference type="NCBI Taxonomy" id="151549"/>
    <lineage>
        <taxon>Eukaryota</taxon>
        <taxon>Metazoa</taxon>
        <taxon>Ecdysozoa</taxon>
        <taxon>Arthropoda</taxon>
        <taxon>Hexapoda</taxon>
        <taxon>Insecta</taxon>
        <taxon>Pterygota</taxon>
        <taxon>Neoptera</taxon>
        <taxon>Endopterygota</taxon>
        <taxon>Lepidoptera</taxon>
        <taxon>Glossata</taxon>
        <taxon>Ditrysia</taxon>
        <taxon>Tineoidea</taxon>
        <taxon>Psychidae</taxon>
        <taxon>Oiketicinae</taxon>
        <taxon>Eumeta</taxon>
    </lineage>
</organism>
<dbReference type="GO" id="GO:0000723">
    <property type="term" value="P:telomere maintenance"/>
    <property type="evidence" value="ECO:0007669"/>
    <property type="project" value="InterPro"/>
</dbReference>
<keyword evidence="1" id="KW-0233">DNA recombination</keyword>
<evidence type="ECO:0000259" key="2">
    <source>
        <dbReference type="Pfam" id="PF05970"/>
    </source>
</evidence>
<proteinExistence type="inferred from homology"/>
<comment type="catalytic activity">
    <reaction evidence="1">
        <text>ATP + H2O = ADP + phosphate + H(+)</text>
        <dbReference type="Rhea" id="RHEA:13065"/>
        <dbReference type="ChEBI" id="CHEBI:15377"/>
        <dbReference type="ChEBI" id="CHEBI:15378"/>
        <dbReference type="ChEBI" id="CHEBI:30616"/>
        <dbReference type="ChEBI" id="CHEBI:43474"/>
        <dbReference type="ChEBI" id="CHEBI:456216"/>
        <dbReference type="EC" id="5.6.2.3"/>
    </reaction>
</comment>
<keyword evidence="1" id="KW-0547">Nucleotide-binding</keyword>
<feature type="domain" description="DNA helicase Pif1-like DEAD-box helicase" evidence="2">
    <location>
        <begin position="3"/>
        <end position="63"/>
    </location>
</feature>
<evidence type="ECO:0000313" key="4">
    <source>
        <dbReference type="Proteomes" id="UP000299102"/>
    </source>
</evidence>
<keyword evidence="1" id="KW-0378">Hydrolase</keyword>
<keyword evidence="1" id="KW-0067">ATP-binding</keyword>
<evidence type="ECO:0000256" key="1">
    <source>
        <dbReference type="RuleBase" id="RU363044"/>
    </source>
</evidence>
<dbReference type="STRING" id="151549.A0A4C1WER4"/>
<dbReference type="GO" id="GO:0006310">
    <property type="term" value="P:DNA recombination"/>
    <property type="evidence" value="ECO:0007669"/>
    <property type="project" value="UniProtKB-KW"/>
</dbReference>
<dbReference type="EC" id="5.6.2.3" evidence="1"/>